<evidence type="ECO:0000256" key="1">
    <source>
        <dbReference type="ARBA" id="ARBA00022741"/>
    </source>
</evidence>
<dbReference type="OrthoDB" id="364892at2759"/>
<keyword evidence="4" id="KW-0251">Elongation factor</keyword>
<reference evidence="4" key="2">
    <citation type="journal article" date="2023" name="IMA Fungus">
        <title>Comparative genomic study of the Penicillium genus elucidates a diverse pangenome and 15 lateral gene transfer events.</title>
        <authorList>
            <person name="Petersen C."/>
            <person name="Sorensen T."/>
            <person name="Nielsen M.R."/>
            <person name="Sondergaard T.E."/>
            <person name="Sorensen J.L."/>
            <person name="Fitzpatrick D.A."/>
            <person name="Frisvad J.C."/>
            <person name="Nielsen K.L."/>
        </authorList>
    </citation>
    <scope>NUCLEOTIDE SEQUENCE</scope>
    <source>
        <strain evidence="4">IBT 15544</strain>
    </source>
</reference>
<dbReference type="GO" id="GO:0005525">
    <property type="term" value="F:GTP binding"/>
    <property type="evidence" value="ECO:0007669"/>
    <property type="project" value="UniProtKB-KW"/>
</dbReference>
<dbReference type="PANTHER" id="PTHR42908:SF3">
    <property type="entry name" value="ELONGATION FACTOR-LIKE GTPASE 1"/>
    <property type="match status" value="1"/>
</dbReference>
<dbReference type="RefSeq" id="XP_058304249.1">
    <property type="nucleotide sequence ID" value="XM_058457350.1"/>
</dbReference>
<evidence type="ECO:0000259" key="3">
    <source>
        <dbReference type="Pfam" id="PF03764"/>
    </source>
</evidence>
<gene>
    <name evidence="4" type="ORF">N7498_010294</name>
</gene>
<accession>A0A9W9J681</accession>
<keyword evidence="5" id="KW-1185">Reference proteome</keyword>
<dbReference type="InterPro" id="IPR014721">
    <property type="entry name" value="Ribsml_uS5_D2-typ_fold_subgr"/>
</dbReference>
<dbReference type="SUPFAM" id="SSF54211">
    <property type="entry name" value="Ribosomal protein S5 domain 2-like"/>
    <property type="match status" value="1"/>
</dbReference>
<keyword evidence="2" id="KW-0342">GTP-binding</keyword>
<dbReference type="GO" id="GO:1990904">
    <property type="term" value="C:ribonucleoprotein complex"/>
    <property type="evidence" value="ECO:0007669"/>
    <property type="project" value="TreeGrafter"/>
</dbReference>
<keyword evidence="1" id="KW-0547">Nucleotide-binding</keyword>
<name>A0A9W9J681_9EURO</name>
<keyword evidence="4" id="KW-0648">Protein biosynthesis</keyword>
<dbReference type="InterPro" id="IPR005517">
    <property type="entry name" value="Transl_elong_EFG/EF2_IV"/>
</dbReference>
<evidence type="ECO:0000256" key="2">
    <source>
        <dbReference type="ARBA" id="ARBA00023134"/>
    </source>
</evidence>
<reference evidence="4" key="1">
    <citation type="submission" date="2022-12" db="EMBL/GenBank/DDBJ databases">
        <authorList>
            <person name="Petersen C."/>
        </authorList>
    </citation>
    <scope>NUCLEOTIDE SEQUENCE</scope>
    <source>
        <strain evidence="4">IBT 15544</strain>
    </source>
</reference>
<dbReference type="Proteomes" id="UP001150904">
    <property type="component" value="Unassembled WGS sequence"/>
</dbReference>
<dbReference type="AlphaFoldDB" id="A0A9W9J681"/>
<dbReference type="PANTHER" id="PTHR42908">
    <property type="entry name" value="TRANSLATION ELONGATION FACTOR-RELATED"/>
    <property type="match status" value="1"/>
</dbReference>
<dbReference type="InterPro" id="IPR020568">
    <property type="entry name" value="Ribosomal_Su5_D2-typ_SF"/>
</dbReference>
<dbReference type="Gene3D" id="3.30.230.10">
    <property type="match status" value="1"/>
</dbReference>
<comment type="caution">
    <text evidence="4">The sequence shown here is derived from an EMBL/GenBank/DDBJ whole genome shotgun (WGS) entry which is preliminary data.</text>
</comment>
<dbReference type="GO" id="GO:0003746">
    <property type="term" value="F:translation elongation factor activity"/>
    <property type="evidence" value="ECO:0007669"/>
    <property type="project" value="UniProtKB-KW"/>
</dbReference>
<organism evidence="4 5">
    <name type="scientific">Penicillium cinerascens</name>
    <dbReference type="NCBI Taxonomy" id="70096"/>
    <lineage>
        <taxon>Eukaryota</taxon>
        <taxon>Fungi</taxon>
        <taxon>Dikarya</taxon>
        <taxon>Ascomycota</taxon>
        <taxon>Pezizomycotina</taxon>
        <taxon>Eurotiomycetes</taxon>
        <taxon>Eurotiomycetidae</taxon>
        <taxon>Eurotiales</taxon>
        <taxon>Aspergillaceae</taxon>
        <taxon>Penicillium</taxon>
    </lineage>
</organism>
<dbReference type="EMBL" id="JAPQKR010000016">
    <property type="protein sequence ID" value="KAJ5191309.1"/>
    <property type="molecule type" value="Genomic_DNA"/>
</dbReference>
<dbReference type="Pfam" id="PF03764">
    <property type="entry name" value="EFG_IV"/>
    <property type="match status" value="1"/>
</dbReference>
<evidence type="ECO:0000313" key="5">
    <source>
        <dbReference type="Proteomes" id="UP001150904"/>
    </source>
</evidence>
<dbReference type="GO" id="GO:0003924">
    <property type="term" value="F:GTPase activity"/>
    <property type="evidence" value="ECO:0007669"/>
    <property type="project" value="TreeGrafter"/>
</dbReference>
<evidence type="ECO:0000313" key="4">
    <source>
        <dbReference type="EMBL" id="KAJ5191309.1"/>
    </source>
</evidence>
<sequence>MDPQSDTTISSNLEVNKCPSFLSIGGTEKQHIDCALQDLKRDTGVDFGISDLTPAYRETITCPHLLPIMTISPNRFITFMSAEPLEDEVVSFIESGEIKHDDLNTRVSKFRDDLGIEEDYIKRIMFFGPDDQVANFMVDETRGNTMVPKAKKYFSEGFQRATAEGPLIHEPMRACRFTLEDFQKPHLKEDDQELIDTVKLAIHNITLLASPVLVEPI</sequence>
<dbReference type="GeneID" id="83184651"/>
<dbReference type="GO" id="GO:0005829">
    <property type="term" value="C:cytosol"/>
    <property type="evidence" value="ECO:0007669"/>
    <property type="project" value="TreeGrafter"/>
</dbReference>
<dbReference type="CDD" id="cd01681">
    <property type="entry name" value="aeEF2_snRNP_like_IV"/>
    <property type="match status" value="1"/>
</dbReference>
<proteinExistence type="predicted"/>
<protein>
    <submittedName>
        <fullName evidence="4">Elongation factor 2</fullName>
    </submittedName>
</protein>
<feature type="domain" description="Translation elongation factor EFG/EF2" evidence="3">
    <location>
        <begin position="97"/>
        <end position="208"/>
    </location>
</feature>